<dbReference type="Proteomes" id="UP000593578">
    <property type="component" value="Unassembled WGS sequence"/>
</dbReference>
<protein>
    <submittedName>
        <fullName evidence="1">Uncharacterized protein</fullName>
    </submittedName>
</protein>
<dbReference type="EMBL" id="JABEZZ010000001">
    <property type="protein sequence ID" value="MBA0579220.1"/>
    <property type="molecule type" value="Genomic_DNA"/>
</dbReference>
<dbReference type="AlphaFoldDB" id="A0A7J8NQU2"/>
<evidence type="ECO:0000313" key="1">
    <source>
        <dbReference type="EMBL" id="MBA0579220.1"/>
    </source>
</evidence>
<comment type="caution">
    <text evidence="1">The sequence shown here is derived from an EMBL/GenBank/DDBJ whole genome shotgun (WGS) entry which is preliminary data.</text>
</comment>
<organism evidence="1 2">
    <name type="scientific">Gossypium raimondii</name>
    <name type="common">Peruvian cotton</name>
    <name type="synonym">Gossypium klotzschianum subsp. raimondii</name>
    <dbReference type="NCBI Taxonomy" id="29730"/>
    <lineage>
        <taxon>Eukaryota</taxon>
        <taxon>Viridiplantae</taxon>
        <taxon>Streptophyta</taxon>
        <taxon>Embryophyta</taxon>
        <taxon>Tracheophyta</taxon>
        <taxon>Spermatophyta</taxon>
        <taxon>Magnoliopsida</taxon>
        <taxon>eudicotyledons</taxon>
        <taxon>Gunneridae</taxon>
        <taxon>Pentapetalae</taxon>
        <taxon>rosids</taxon>
        <taxon>malvids</taxon>
        <taxon>Malvales</taxon>
        <taxon>Malvaceae</taxon>
        <taxon>Malvoideae</taxon>
        <taxon>Gossypium</taxon>
    </lineage>
</organism>
<sequence length="28" mass="3394">MLKIRFLLIKSRCLWCLKPALNWAYISL</sequence>
<proteinExistence type="predicted"/>
<accession>A0A7J8NQU2</accession>
<evidence type="ECO:0000313" key="2">
    <source>
        <dbReference type="Proteomes" id="UP000593578"/>
    </source>
</evidence>
<reference evidence="1 2" key="1">
    <citation type="journal article" date="2019" name="Genome Biol. Evol.">
        <title>Insights into the evolution of the New World diploid cottons (Gossypium, subgenus Houzingenia) based on genome sequencing.</title>
        <authorList>
            <person name="Grover C.E."/>
            <person name="Arick M.A. 2nd"/>
            <person name="Thrash A."/>
            <person name="Conover J.L."/>
            <person name="Sanders W.S."/>
            <person name="Peterson D.G."/>
            <person name="Frelichowski J.E."/>
            <person name="Scheffler J.A."/>
            <person name="Scheffler B.E."/>
            <person name="Wendel J.F."/>
        </authorList>
    </citation>
    <scope>NUCLEOTIDE SEQUENCE [LARGE SCALE GENOMIC DNA]</scope>
    <source>
        <strain evidence="1">8</strain>
        <tissue evidence="1">Leaf</tissue>
    </source>
</reference>
<gene>
    <name evidence="1" type="ORF">Gorai_021483</name>
</gene>
<name>A0A7J8NQU2_GOSRA</name>